<dbReference type="InterPro" id="IPR036206">
    <property type="entry name" value="ThiamineP_synth_sf"/>
</dbReference>
<evidence type="ECO:0000256" key="5">
    <source>
        <dbReference type="ARBA" id="ARBA00022977"/>
    </source>
</evidence>
<evidence type="ECO:0000256" key="3">
    <source>
        <dbReference type="ARBA" id="ARBA00022723"/>
    </source>
</evidence>
<proteinExistence type="inferred from homology"/>
<evidence type="ECO:0000313" key="14">
    <source>
        <dbReference type="Proteomes" id="UP000468581"/>
    </source>
</evidence>
<dbReference type="PANTHER" id="PTHR20857:SF15">
    <property type="entry name" value="THIAMINE-PHOSPHATE SYNTHASE"/>
    <property type="match status" value="1"/>
</dbReference>
<name>A0A6P0UP73_9FLAO</name>
<dbReference type="InterPro" id="IPR022998">
    <property type="entry name" value="ThiamineP_synth_TenI"/>
</dbReference>
<dbReference type="Pfam" id="PF02581">
    <property type="entry name" value="TMP-TENI"/>
    <property type="match status" value="1"/>
</dbReference>
<comment type="catalytic activity">
    <reaction evidence="6 9 10">
        <text>4-methyl-5-(2-phosphooxyethyl)-thiazole + 4-amino-2-methyl-5-(diphosphooxymethyl)pyrimidine + H(+) = thiamine phosphate + diphosphate</text>
        <dbReference type="Rhea" id="RHEA:22328"/>
        <dbReference type="ChEBI" id="CHEBI:15378"/>
        <dbReference type="ChEBI" id="CHEBI:33019"/>
        <dbReference type="ChEBI" id="CHEBI:37575"/>
        <dbReference type="ChEBI" id="CHEBI:57841"/>
        <dbReference type="ChEBI" id="CHEBI:58296"/>
        <dbReference type="EC" id="2.5.1.3"/>
    </reaction>
</comment>
<dbReference type="PANTHER" id="PTHR20857">
    <property type="entry name" value="THIAMINE-PHOSPHATE PYROPHOSPHORYLASE"/>
    <property type="match status" value="1"/>
</dbReference>
<evidence type="ECO:0000256" key="9">
    <source>
        <dbReference type="HAMAP-Rule" id="MF_00097"/>
    </source>
</evidence>
<comment type="function">
    <text evidence="9">Condenses 4-methyl-5-(beta-hydroxyethyl)thiazole monophosphate (THZ-P) and 2-methyl-4-amino-5-hydroxymethyl pyrimidine pyrophosphate (HMP-PP) to form thiamine monophosphate (TMP).</text>
</comment>
<dbReference type="GO" id="GO:0004789">
    <property type="term" value="F:thiamine-phosphate diphosphorylase activity"/>
    <property type="evidence" value="ECO:0007669"/>
    <property type="project" value="UniProtKB-UniRule"/>
</dbReference>
<feature type="domain" description="Thiamine phosphate synthase/TenI" evidence="12">
    <location>
        <begin position="14"/>
        <end position="184"/>
    </location>
</feature>
<evidence type="ECO:0000259" key="12">
    <source>
        <dbReference type="Pfam" id="PF02581"/>
    </source>
</evidence>
<dbReference type="HAMAP" id="MF_00097">
    <property type="entry name" value="TMP_synthase"/>
    <property type="match status" value="1"/>
</dbReference>
<comment type="similarity">
    <text evidence="9 10">Belongs to the thiamine-phosphate synthase family.</text>
</comment>
<dbReference type="CDD" id="cd00564">
    <property type="entry name" value="TMP_TenI"/>
    <property type="match status" value="1"/>
</dbReference>
<dbReference type="UniPathway" id="UPA00060">
    <property type="reaction ID" value="UER00141"/>
</dbReference>
<keyword evidence="2 9" id="KW-0808">Transferase</keyword>
<dbReference type="InterPro" id="IPR013785">
    <property type="entry name" value="Aldolase_TIM"/>
</dbReference>
<dbReference type="GO" id="GO:0005737">
    <property type="term" value="C:cytoplasm"/>
    <property type="evidence" value="ECO:0007669"/>
    <property type="project" value="TreeGrafter"/>
</dbReference>
<dbReference type="AlphaFoldDB" id="A0A6P0UP73"/>
<dbReference type="EMBL" id="JAABOO010000003">
    <property type="protein sequence ID" value="NER14292.1"/>
    <property type="molecule type" value="Genomic_DNA"/>
</dbReference>
<comment type="catalytic activity">
    <reaction evidence="7 9 10">
        <text>2-(2-carboxy-4-methylthiazol-5-yl)ethyl phosphate + 4-amino-2-methyl-5-(diphosphooxymethyl)pyrimidine + 2 H(+) = thiamine phosphate + CO2 + diphosphate</text>
        <dbReference type="Rhea" id="RHEA:47848"/>
        <dbReference type="ChEBI" id="CHEBI:15378"/>
        <dbReference type="ChEBI" id="CHEBI:16526"/>
        <dbReference type="ChEBI" id="CHEBI:33019"/>
        <dbReference type="ChEBI" id="CHEBI:37575"/>
        <dbReference type="ChEBI" id="CHEBI:57841"/>
        <dbReference type="ChEBI" id="CHEBI:62890"/>
        <dbReference type="EC" id="2.5.1.3"/>
    </reaction>
</comment>
<evidence type="ECO:0000256" key="6">
    <source>
        <dbReference type="ARBA" id="ARBA00047334"/>
    </source>
</evidence>
<evidence type="ECO:0000256" key="1">
    <source>
        <dbReference type="ARBA" id="ARBA00005165"/>
    </source>
</evidence>
<evidence type="ECO:0000256" key="2">
    <source>
        <dbReference type="ARBA" id="ARBA00022679"/>
    </source>
</evidence>
<dbReference type="EC" id="2.5.1.3" evidence="9"/>
<evidence type="ECO:0000256" key="4">
    <source>
        <dbReference type="ARBA" id="ARBA00022842"/>
    </source>
</evidence>
<evidence type="ECO:0000256" key="10">
    <source>
        <dbReference type="RuleBase" id="RU003826"/>
    </source>
</evidence>
<dbReference type="SUPFAM" id="SSF51391">
    <property type="entry name" value="Thiamin phosphate synthase"/>
    <property type="match status" value="1"/>
</dbReference>
<dbReference type="Gene3D" id="3.20.20.70">
    <property type="entry name" value="Aldolase class I"/>
    <property type="match status" value="1"/>
</dbReference>
<dbReference type="GO" id="GO:0009228">
    <property type="term" value="P:thiamine biosynthetic process"/>
    <property type="evidence" value="ECO:0007669"/>
    <property type="project" value="UniProtKB-KW"/>
</dbReference>
<reference evidence="13 14" key="1">
    <citation type="submission" date="2020-01" db="EMBL/GenBank/DDBJ databases">
        <title>Leptobacterium flavescens.</title>
        <authorList>
            <person name="Wang G."/>
        </authorList>
    </citation>
    <scope>NUCLEOTIDE SEQUENCE [LARGE SCALE GENOMIC DNA]</scope>
    <source>
        <strain evidence="13 14">KCTC 22160</strain>
    </source>
</reference>
<keyword evidence="3 9" id="KW-0479">Metal-binding</keyword>
<feature type="binding site" evidence="9">
    <location>
        <begin position="128"/>
        <end position="130"/>
    </location>
    <ligand>
        <name>2-[(2R,5Z)-2-carboxy-4-methylthiazol-5(2H)-ylidene]ethyl phosphate</name>
        <dbReference type="ChEBI" id="CHEBI:62899"/>
    </ligand>
</feature>
<sequence length="211" mass="23237">MENLQYISQGKTPEAHLRNIMKVCEAGGKWVQLRLKNAKPKDQLKIAFLAKRICDRYGTRLIVNDNVMIAKKLDVDGVHLGLKDMCTKEAREFLGDKIIGGTANTLEDCLMHIKNGVDYIGLGPFRFTSTKKQLSPLLGAEGYQSIVKELRQQGHKTPVFAIGGIAEDDFAELSGTGVSGIAVSGILTGKDKEDIKNIISTYHTVFRTESV</sequence>
<evidence type="ECO:0000313" key="13">
    <source>
        <dbReference type="EMBL" id="NER14292.1"/>
    </source>
</evidence>
<feature type="binding site" evidence="9">
    <location>
        <position position="84"/>
    </location>
    <ligand>
        <name>Mg(2+)</name>
        <dbReference type="ChEBI" id="CHEBI:18420"/>
    </ligand>
</feature>
<comment type="catalytic activity">
    <reaction evidence="8 9 10">
        <text>2-[(2R,5Z)-2-carboxy-4-methylthiazol-5(2H)-ylidene]ethyl phosphate + 4-amino-2-methyl-5-(diphosphooxymethyl)pyrimidine + 2 H(+) = thiamine phosphate + CO2 + diphosphate</text>
        <dbReference type="Rhea" id="RHEA:47844"/>
        <dbReference type="ChEBI" id="CHEBI:15378"/>
        <dbReference type="ChEBI" id="CHEBI:16526"/>
        <dbReference type="ChEBI" id="CHEBI:33019"/>
        <dbReference type="ChEBI" id="CHEBI:37575"/>
        <dbReference type="ChEBI" id="CHEBI:57841"/>
        <dbReference type="ChEBI" id="CHEBI:62899"/>
        <dbReference type="EC" id="2.5.1.3"/>
    </reaction>
</comment>
<gene>
    <name evidence="9 13" type="primary">thiE</name>
    <name evidence="13" type="ORF">GWK08_12635</name>
</gene>
<evidence type="ECO:0000256" key="7">
    <source>
        <dbReference type="ARBA" id="ARBA00047851"/>
    </source>
</evidence>
<comment type="pathway">
    <text evidence="1 9 11">Cofactor biosynthesis; thiamine diphosphate biosynthesis; thiamine phosphate from 4-amino-2-methyl-5-diphosphomethylpyrimidine and 4-methyl-5-(2-phosphoethyl)-thiazole: step 1/1.</text>
</comment>
<dbReference type="Proteomes" id="UP000468581">
    <property type="component" value="Unassembled WGS sequence"/>
</dbReference>
<keyword evidence="5 9" id="KW-0784">Thiamine biosynthesis</keyword>
<dbReference type="InterPro" id="IPR034291">
    <property type="entry name" value="TMP_synthase"/>
</dbReference>
<feature type="binding site" evidence="9">
    <location>
        <position position="164"/>
    </location>
    <ligand>
        <name>2-[(2R,5Z)-2-carboxy-4-methylthiazol-5(2H)-ylidene]ethyl phosphate</name>
        <dbReference type="ChEBI" id="CHEBI:62899"/>
    </ligand>
</feature>
<dbReference type="GO" id="GO:0009229">
    <property type="term" value="P:thiamine diphosphate biosynthetic process"/>
    <property type="evidence" value="ECO:0007669"/>
    <property type="project" value="UniProtKB-UniRule"/>
</dbReference>
<feature type="binding site" evidence="9">
    <location>
        <position position="65"/>
    </location>
    <ligand>
        <name>Mg(2+)</name>
        <dbReference type="ChEBI" id="CHEBI:18420"/>
    </ligand>
</feature>
<dbReference type="NCBIfam" id="TIGR00693">
    <property type="entry name" value="thiE"/>
    <property type="match status" value="1"/>
</dbReference>
<feature type="binding site" evidence="9">
    <location>
        <position position="64"/>
    </location>
    <ligand>
        <name>4-amino-2-methyl-5-(diphosphooxymethyl)pyrimidine</name>
        <dbReference type="ChEBI" id="CHEBI:57841"/>
    </ligand>
</feature>
<keyword evidence="4 9" id="KW-0460">Magnesium</keyword>
<dbReference type="RefSeq" id="WP_163607584.1">
    <property type="nucleotide sequence ID" value="NZ_JAABOO010000003.1"/>
</dbReference>
<comment type="caution">
    <text evidence="13">The sequence shown here is derived from an EMBL/GenBank/DDBJ whole genome shotgun (WGS) entry which is preliminary data.</text>
</comment>
<organism evidence="13 14">
    <name type="scientific">Leptobacterium flavescens</name>
    <dbReference type="NCBI Taxonomy" id="472055"/>
    <lineage>
        <taxon>Bacteria</taxon>
        <taxon>Pseudomonadati</taxon>
        <taxon>Bacteroidota</taxon>
        <taxon>Flavobacteriia</taxon>
        <taxon>Flavobacteriales</taxon>
        <taxon>Flavobacteriaceae</taxon>
        <taxon>Leptobacterium</taxon>
    </lineage>
</organism>
<feature type="binding site" evidence="9">
    <location>
        <begin position="32"/>
        <end position="36"/>
    </location>
    <ligand>
        <name>4-amino-2-methyl-5-(diphosphooxymethyl)pyrimidine</name>
        <dbReference type="ChEBI" id="CHEBI:57841"/>
    </ligand>
</feature>
<dbReference type="GO" id="GO:0000287">
    <property type="term" value="F:magnesium ion binding"/>
    <property type="evidence" value="ECO:0007669"/>
    <property type="project" value="UniProtKB-UniRule"/>
</dbReference>
<feature type="binding site" evidence="9">
    <location>
        <position position="102"/>
    </location>
    <ligand>
        <name>4-amino-2-methyl-5-(diphosphooxymethyl)pyrimidine</name>
        <dbReference type="ChEBI" id="CHEBI:57841"/>
    </ligand>
</feature>
<evidence type="ECO:0000256" key="8">
    <source>
        <dbReference type="ARBA" id="ARBA00047883"/>
    </source>
</evidence>
<accession>A0A6P0UP73</accession>
<feature type="binding site" evidence="9">
    <location>
        <position position="131"/>
    </location>
    <ligand>
        <name>4-amino-2-methyl-5-(diphosphooxymethyl)pyrimidine</name>
        <dbReference type="ChEBI" id="CHEBI:57841"/>
    </ligand>
</feature>
<comment type="cofactor">
    <cofactor evidence="9">
        <name>Mg(2+)</name>
        <dbReference type="ChEBI" id="CHEBI:18420"/>
    </cofactor>
    <text evidence="9">Binds 1 Mg(2+) ion per subunit.</text>
</comment>
<evidence type="ECO:0000256" key="11">
    <source>
        <dbReference type="RuleBase" id="RU004253"/>
    </source>
</evidence>
<keyword evidence="14" id="KW-1185">Reference proteome</keyword>
<comment type="caution">
    <text evidence="9">Lacks conserved residue(s) required for the propagation of feature annotation.</text>
</comment>
<protein>
    <recommendedName>
        <fullName evidence="9">Thiamine-phosphate synthase</fullName>
        <shortName evidence="9">TP synthase</shortName>
        <shortName evidence="9">TPS</shortName>
        <ecNumber evidence="9">2.5.1.3</ecNumber>
    </recommendedName>
    <alternativeName>
        <fullName evidence="9">Thiamine-phosphate pyrophosphorylase</fullName>
        <shortName evidence="9">TMP pyrophosphorylase</shortName>
        <shortName evidence="9">TMP-PPase</shortName>
    </alternativeName>
</protein>